<dbReference type="Proteomes" id="UP000294599">
    <property type="component" value="Unassembled WGS sequence"/>
</dbReference>
<reference evidence="2 3" key="1">
    <citation type="submission" date="2019-03" db="EMBL/GenBank/DDBJ databases">
        <title>Genomic Encyclopedia of Type Strains, Phase IV (KMG-IV): sequencing the most valuable type-strain genomes for metagenomic binning, comparative biology and taxonomic classification.</title>
        <authorList>
            <person name="Goeker M."/>
        </authorList>
    </citation>
    <scope>NUCLEOTIDE SEQUENCE [LARGE SCALE GENOMIC DNA]</scope>
    <source>
        <strain evidence="2 3">DSM 21944</strain>
    </source>
</reference>
<feature type="signal peptide" evidence="1">
    <location>
        <begin position="1"/>
        <end position="24"/>
    </location>
</feature>
<sequence length="206" mass="22267">MTLAKPLMATVALALAAFTGTGLRADDIELRGTPAYNNMDYVGWVGTAADPSAHTAAYISNFDNSSSYDCANGGPGGSRLIRYPFMLPDLRQIHFVRIWGQKADLTADLDIRLRRSCTNFLHPVPPVMTTIGTTSVAEAPGYFSALIGVDSTEMPDNALCRYVVEVEMGSAASACAAYPGALRIMKIRVQSSLTDRIFRSAFREAF</sequence>
<dbReference type="EMBL" id="SMAF01000006">
    <property type="protein sequence ID" value="TCS99306.1"/>
    <property type="molecule type" value="Genomic_DNA"/>
</dbReference>
<evidence type="ECO:0000256" key="1">
    <source>
        <dbReference type="SAM" id="SignalP"/>
    </source>
</evidence>
<protein>
    <submittedName>
        <fullName evidence="2">Uncharacterized protein</fullName>
    </submittedName>
</protein>
<accession>A0A4R3LN34</accession>
<dbReference type="AlphaFoldDB" id="A0A4R3LN34"/>
<keyword evidence="1" id="KW-0732">Signal</keyword>
<organism evidence="2 3">
    <name type="scientific">Pseudofulvimonas gallinarii</name>
    <dbReference type="NCBI Taxonomy" id="634155"/>
    <lineage>
        <taxon>Bacteria</taxon>
        <taxon>Pseudomonadati</taxon>
        <taxon>Pseudomonadota</taxon>
        <taxon>Gammaproteobacteria</taxon>
        <taxon>Lysobacterales</taxon>
        <taxon>Rhodanobacteraceae</taxon>
        <taxon>Pseudofulvimonas</taxon>
    </lineage>
</organism>
<name>A0A4R3LN34_9GAMM</name>
<keyword evidence="3" id="KW-1185">Reference proteome</keyword>
<evidence type="ECO:0000313" key="2">
    <source>
        <dbReference type="EMBL" id="TCS99306.1"/>
    </source>
</evidence>
<gene>
    <name evidence="2" type="ORF">EDC25_106145</name>
</gene>
<proteinExistence type="predicted"/>
<evidence type="ECO:0000313" key="3">
    <source>
        <dbReference type="Proteomes" id="UP000294599"/>
    </source>
</evidence>
<comment type="caution">
    <text evidence="2">The sequence shown here is derived from an EMBL/GenBank/DDBJ whole genome shotgun (WGS) entry which is preliminary data.</text>
</comment>
<dbReference type="RefSeq" id="WP_164483910.1">
    <property type="nucleotide sequence ID" value="NZ_JBHLWF010000031.1"/>
</dbReference>
<feature type="chain" id="PRO_5020750975" evidence="1">
    <location>
        <begin position="25"/>
        <end position="206"/>
    </location>
</feature>